<reference evidence="2" key="1">
    <citation type="submission" date="2020-05" db="EMBL/GenBank/DDBJ databases">
        <title>Mycena genomes resolve the evolution of fungal bioluminescence.</title>
        <authorList>
            <person name="Tsai I.J."/>
        </authorList>
    </citation>
    <scope>NUCLEOTIDE SEQUENCE</scope>
    <source>
        <strain evidence="2">110903Hualien_Pintung</strain>
    </source>
</reference>
<dbReference type="PANTHER" id="PTHR17630:SF44">
    <property type="entry name" value="PROTEIN AIM2"/>
    <property type="match status" value="1"/>
</dbReference>
<dbReference type="PANTHER" id="PTHR17630">
    <property type="entry name" value="DIENELACTONE HYDROLASE"/>
    <property type="match status" value="1"/>
</dbReference>
<keyword evidence="3" id="KW-1185">Reference proteome</keyword>
<proteinExistence type="predicted"/>
<dbReference type="Pfam" id="PF01738">
    <property type="entry name" value="DLH"/>
    <property type="match status" value="1"/>
</dbReference>
<protein>
    <submittedName>
        <fullName evidence="2">DLH domain-containing protein</fullName>
    </submittedName>
</protein>
<sequence>MSTAGFCDDCFKGATHEGTPQGQMVELGGVPCYVATPEGAYAKEKVVLYLSDACGLVLANNKLLADDFARHGYKVVVPDLFNGDPVPPEVFAADAPPFDWMAWLPNHGAAETRPLINAVLAALHTSGVSSTGIACTGYCFGARFALDLAFDNLIAVAAIAHPSRLSLGPEAADMNKYRAVAKAPLLINGCEHDPVFPPADQEITDSILGNGKFAPGYKRVYWAGCAHGFAIRGDLKDEGIRKAKEGALKETLEWFGKYF</sequence>
<dbReference type="InterPro" id="IPR002925">
    <property type="entry name" value="Dienelactn_hydro"/>
</dbReference>
<evidence type="ECO:0000313" key="2">
    <source>
        <dbReference type="EMBL" id="KAF7290309.1"/>
    </source>
</evidence>
<comment type="caution">
    <text evidence="2">The sequence shown here is derived from an EMBL/GenBank/DDBJ whole genome shotgun (WGS) entry which is preliminary data.</text>
</comment>
<dbReference type="OrthoDB" id="17560at2759"/>
<evidence type="ECO:0000259" key="1">
    <source>
        <dbReference type="Pfam" id="PF01738"/>
    </source>
</evidence>
<dbReference type="Proteomes" id="UP000613580">
    <property type="component" value="Unassembled WGS sequence"/>
</dbReference>
<evidence type="ECO:0000313" key="3">
    <source>
        <dbReference type="Proteomes" id="UP000613580"/>
    </source>
</evidence>
<name>A0A8H6VQT8_MYCCL</name>
<dbReference type="GO" id="GO:0016787">
    <property type="term" value="F:hydrolase activity"/>
    <property type="evidence" value="ECO:0007669"/>
    <property type="project" value="InterPro"/>
</dbReference>
<dbReference type="Gene3D" id="3.40.50.1820">
    <property type="entry name" value="alpha/beta hydrolase"/>
    <property type="match status" value="1"/>
</dbReference>
<dbReference type="EMBL" id="JACAZE010000026">
    <property type="protein sequence ID" value="KAF7290309.1"/>
    <property type="molecule type" value="Genomic_DNA"/>
</dbReference>
<organism evidence="2 3">
    <name type="scientific">Mycena chlorophos</name>
    <name type="common">Agaric fungus</name>
    <name type="synonym">Agaricus chlorophos</name>
    <dbReference type="NCBI Taxonomy" id="658473"/>
    <lineage>
        <taxon>Eukaryota</taxon>
        <taxon>Fungi</taxon>
        <taxon>Dikarya</taxon>
        <taxon>Basidiomycota</taxon>
        <taxon>Agaricomycotina</taxon>
        <taxon>Agaricomycetes</taxon>
        <taxon>Agaricomycetidae</taxon>
        <taxon>Agaricales</taxon>
        <taxon>Marasmiineae</taxon>
        <taxon>Mycenaceae</taxon>
        <taxon>Mycena</taxon>
    </lineage>
</organism>
<gene>
    <name evidence="2" type="ORF">HMN09_01288900</name>
</gene>
<feature type="domain" description="Dienelactone hydrolase" evidence="1">
    <location>
        <begin position="32"/>
        <end position="258"/>
    </location>
</feature>
<dbReference type="AlphaFoldDB" id="A0A8H6VQT8"/>
<dbReference type="SUPFAM" id="SSF53474">
    <property type="entry name" value="alpha/beta-Hydrolases"/>
    <property type="match status" value="1"/>
</dbReference>
<dbReference type="InterPro" id="IPR029058">
    <property type="entry name" value="AB_hydrolase_fold"/>
</dbReference>
<accession>A0A8H6VQT8</accession>